<evidence type="ECO:0000313" key="3">
    <source>
        <dbReference type="Proteomes" id="UP000002668"/>
    </source>
</evidence>
<accession>E4ZXW6</accession>
<dbReference type="InParanoid" id="E4ZXW6"/>
<organism evidence="3">
    <name type="scientific">Leptosphaeria maculans (strain JN3 / isolate v23.1.3 / race Av1-4-5-6-7-8)</name>
    <name type="common">Blackleg fungus</name>
    <name type="synonym">Phoma lingam</name>
    <dbReference type="NCBI Taxonomy" id="985895"/>
    <lineage>
        <taxon>Eukaryota</taxon>
        <taxon>Fungi</taxon>
        <taxon>Dikarya</taxon>
        <taxon>Ascomycota</taxon>
        <taxon>Pezizomycotina</taxon>
        <taxon>Dothideomycetes</taxon>
        <taxon>Pleosporomycetidae</taxon>
        <taxon>Pleosporales</taxon>
        <taxon>Pleosporineae</taxon>
        <taxon>Leptosphaeriaceae</taxon>
        <taxon>Plenodomus</taxon>
        <taxon>Plenodomus lingam/Leptosphaeria maculans species complex</taxon>
    </lineage>
</organism>
<protein>
    <submittedName>
        <fullName evidence="2">Predicted protein</fullName>
    </submittedName>
</protein>
<dbReference type="AlphaFoldDB" id="E4ZXW6"/>
<reference evidence="3" key="1">
    <citation type="journal article" date="2011" name="Nat. Commun.">
        <title>Effector diversification within compartments of the Leptosphaeria maculans genome affected by Repeat-Induced Point mutations.</title>
        <authorList>
            <person name="Rouxel T."/>
            <person name="Grandaubert J."/>
            <person name="Hane J.K."/>
            <person name="Hoede C."/>
            <person name="van de Wouw A.P."/>
            <person name="Couloux A."/>
            <person name="Dominguez V."/>
            <person name="Anthouard V."/>
            <person name="Bally P."/>
            <person name="Bourras S."/>
            <person name="Cozijnsen A.J."/>
            <person name="Ciuffetti L.M."/>
            <person name="Degrave A."/>
            <person name="Dilmaghani A."/>
            <person name="Duret L."/>
            <person name="Fudal I."/>
            <person name="Goodwin S.B."/>
            <person name="Gout L."/>
            <person name="Glaser N."/>
            <person name="Linglin J."/>
            <person name="Kema G.H.J."/>
            <person name="Lapalu N."/>
            <person name="Lawrence C.B."/>
            <person name="May K."/>
            <person name="Meyer M."/>
            <person name="Ollivier B."/>
            <person name="Poulain J."/>
            <person name="Schoch C.L."/>
            <person name="Simon A."/>
            <person name="Spatafora J.W."/>
            <person name="Stachowiak A."/>
            <person name="Turgeon B.G."/>
            <person name="Tyler B.M."/>
            <person name="Vincent D."/>
            <person name="Weissenbach J."/>
            <person name="Amselem J."/>
            <person name="Quesneville H."/>
            <person name="Oliver R.P."/>
            <person name="Wincker P."/>
            <person name="Balesdent M.-H."/>
            <person name="Howlett B.J."/>
        </authorList>
    </citation>
    <scope>NUCLEOTIDE SEQUENCE [LARGE SCALE GENOMIC DNA]</scope>
    <source>
        <strain evidence="3">JN3 / isolate v23.1.3 / race Av1-4-5-6-7-8</strain>
    </source>
</reference>
<dbReference type="VEuPathDB" id="FungiDB:LEMA_P111300.1"/>
<evidence type="ECO:0000256" key="1">
    <source>
        <dbReference type="SAM" id="MobiDB-lite"/>
    </source>
</evidence>
<gene>
    <name evidence="2" type="ORF">LEMA_P111300.1</name>
</gene>
<evidence type="ECO:0000313" key="2">
    <source>
        <dbReference type="EMBL" id="CBX96211.1"/>
    </source>
</evidence>
<dbReference type="Proteomes" id="UP000002668">
    <property type="component" value="Genome"/>
</dbReference>
<sequence length="44" mass="4923">MASVKRQQHAMPSQSNSKCTRMAPRAKCPRISIEWTGPSLPEPK</sequence>
<feature type="region of interest" description="Disordered" evidence="1">
    <location>
        <begin position="1"/>
        <end position="27"/>
    </location>
</feature>
<proteinExistence type="predicted"/>
<keyword evidence="3" id="KW-1185">Reference proteome</keyword>
<dbReference type="EMBL" id="FP929128">
    <property type="protein sequence ID" value="CBX96211.1"/>
    <property type="molecule type" value="Genomic_DNA"/>
</dbReference>
<name>E4ZXW6_LEPMJ</name>
<dbReference type="HOGENOM" id="CLU_3224728_0_0_1"/>
<feature type="compositionally biased region" description="Polar residues" evidence="1">
    <location>
        <begin position="10"/>
        <end position="19"/>
    </location>
</feature>